<dbReference type="GO" id="GO:0003677">
    <property type="term" value="F:DNA binding"/>
    <property type="evidence" value="ECO:0007669"/>
    <property type="project" value="InterPro"/>
</dbReference>
<evidence type="ECO:0000256" key="1">
    <source>
        <dbReference type="SAM" id="MobiDB-lite"/>
    </source>
</evidence>
<dbReference type="InterPro" id="IPR008593">
    <property type="entry name" value="Dam_MeTrfase"/>
</dbReference>
<comment type="caution">
    <text evidence="2">The sequence shown here is derived from an EMBL/GenBank/DDBJ whole genome shotgun (WGS) entry which is preliminary data.</text>
</comment>
<sequence>MGRSSPPQGDPPAKSQGRFPPHLMAESIMVKELYALERAVRVTPGRNQQVSLFTDNTAVMAWVNRQGSTRAPKAAFPILKRLFDCCLSRGLSVRAFHVAGHLNVTADRLSRFAKLEWATPRSVLERMQDRWGPAQIDAAAAPDKTLQLPGYAETFWTREDNGLNRSWTGARIFKAPPWALIAHVLSKLRKIAAPSRRHPRQLRSCVFLIVPNITAAEVMELKRLTQWKMYFRVPVEQFRTRELEKLQREGKIDLAALAQHKRSIAGYITAFKHFVENNVIDGDDGDVLLAFLTEEAMFVSPDTLSLKSHWIQKLAPLFCTWTRPAQADRITKEAQRHATTEHMTGGATPIRRKELQKALQGFNTSDEIRRQWCPFGVMCYVTISRGKEIYDRTRADISRSGRDLVIRIKRTKTNMTLQELAFPASPHVLLKFL</sequence>
<dbReference type="AlphaFoldDB" id="A0A8J6E3Q3"/>
<feature type="region of interest" description="Disordered" evidence="1">
    <location>
        <begin position="1"/>
        <end position="20"/>
    </location>
</feature>
<dbReference type="PANTHER" id="PTHR33050">
    <property type="entry name" value="REVERSE TRANSCRIPTASE DOMAIN-CONTAINING PROTEIN"/>
    <property type="match status" value="1"/>
</dbReference>
<dbReference type="SUPFAM" id="SSF53098">
    <property type="entry name" value="Ribonuclease H-like"/>
    <property type="match status" value="1"/>
</dbReference>
<dbReference type="EMBL" id="JAHDYR010000024">
    <property type="protein sequence ID" value="KAG9393487.1"/>
    <property type="molecule type" value="Genomic_DNA"/>
</dbReference>
<dbReference type="GO" id="GO:0009307">
    <property type="term" value="P:DNA restriction-modification system"/>
    <property type="evidence" value="ECO:0007669"/>
    <property type="project" value="InterPro"/>
</dbReference>
<evidence type="ECO:0000313" key="3">
    <source>
        <dbReference type="Proteomes" id="UP000717585"/>
    </source>
</evidence>
<keyword evidence="3" id="KW-1185">Reference proteome</keyword>
<evidence type="ECO:0000313" key="2">
    <source>
        <dbReference type="EMBL" id="KAG9393487.1"/>
    </source>
</evidence>
<gene>
    <name evidence="2" type="ORF">J8273_4957</name>
</gene>
<dbReference type="CDD" id="cd09275">
    <property type="entry name" value="RNase_HI_RT_DIRS1"/>
    <property type="match status" value="1"/>
</dbReference>
<protein>
    <submittedName>
        <fullName evidence="2">DNA N-6-adenine-methyltransferase</fullName>
    </submittedName>
</protein>
<dbReference type="GO" id="GO:0009007">
    <property type="term" value="F:site-specific DNA-methyltransferase (adenine-specific) activity"/>
    <property type="evidence" value="ECO:0007669"/>
    <property type="project" value="InterPro"/>
</dbReference>
<proteinExistence type="predicted"/>
<accession>A0A8J6E3Q3</accession>
<organism evidence="2 3">
    <name type="scientific">Carpediemonas membranifera</name>
    <dbReference type="NCBI Taxonomy" id="201153"/>
    <lineage>
        <taxon>Eukaryota</taxon>
        <taxon>Metamonada</taxon>
        <taxon>Carpediemonas-like organisms</taxon>
        <taxon>Carpediemonas</taxon>
    </lineage>
</organism>
<reference evidence="2" key="1">
    <citation type="submission" date="2021-05" db="EMBL/GenBank/DDBJ databases">
        <title>A free-living protist that lacks canonical eukaryotic 1 DNA replication and segregation systems.</title>
        <authorList>
            <person name="Salas-Leiva D.E."/>
            <person name="Tromer E.C."/>
            <person name="Curtis B.A."/>
            <person name="Jerlstrom-Hultqvist J."/>
            <person name="Kolisko M."/>
            <person name="Yi Z."/>
            <person name="Salas-Leiva J.S."/>
            <person name="Gallot-Lavallee L."/>
            <person name="Kops G.J.P.L."/>
            <person name="Archibald J.M."/>
            <person name="Simpson A.G.B."/>
            <person name="Roger A.J."/>
        </authorList>
    </citation>
    <scope>NUCLEOTIDE SEQUENCE</scope>
    <source>
        <strain evidence="2">BICM</strain>
    </source>
</reference>
<dbReference type="InterPro" id="IPR052055">
    <property type="entry name" value="Hepadnavirus_pol/RT"/>
</dbReference>
<dbReference type="InterPro" id="IPR012337">
    <property type="entry name" value="RNaseH-like_sf"/>
</dbReference>
<name>A0A8J6E3Q3_9EUKA</name>
<dbReference type="PANTHER" id="PTHR33050:SF7">
    <property type="entry name" value="RIBONUCLEASE H"/>
    <property type="match status" value="1"/>
</dbReference>
<dbReference type="Pfam" id="PF05869">
    <property type="entry name" value="Dam"/>
    <property type="match status" value="1"/>
</dbReference>
<dbReference type="Proteomes" id="UP000717585">
    <property type="component" value="Unassembled WGS sequence"/>
</dbReference>
<dbReference type="OrthoDB" id="7756796at2759"/>